<feature type="transmembrane region" description="Helical" evidence="8">
    <location>
        <begin position="150"/>
        <end position="170"/>
    </location>
</feature>
<comment type="caution">
    <text evidence="8">Lacks conserved residue(s) required for the propagation of feature annotation.</text>
</comment>
<dbReference type="SUPFAM" id="SSF103473">
    <property type="entry name" value="MFS general substrate transporter"/>
    <property type="match status" value="1"/>
</dbReference>
<feature type="transmembrane region" description="Helical" evidence="8">
    <location>
        <begin position="32"/>
        <end position="51"/>
    </location>
</feature>
<keyword evidence="5 8" id="KW-0812">Transmembrane</keyword>
<dbReference type="AlphaFoldDB" id="A0A6H2NUT0"/>
<dbReference type="PANTHER" id="PTHR23502">
    <property type="entry name" value="MAJOR FACILITATOR SUPERFAMILY"/>
    <property type="match status" value="1"/>
</dbReference>
<keyword evidence="7 8" id="KW-0472">Membrane</keyword>
<protein>
    <recommendedName>
        <fullName evidence="8">Bcr/CflA family efflux transporter</fullName>
    </recommendedName>
</protein>
<dbReference type="Pfam" id="PF07690">
    <property type="entry name" value="MFS_1"/>
    <property type="match status" value="1"/>
</dbReference>
<dbReference type="InterPro" id="IPR036259">
    <property type="entry name" value="MFS_trans_sf"/>
</dbReference>
<comment type="subcellular location">
    <subcellularLocation>
        <location evidence="1 8">Cell inner membrane</location>
        <topology evidence="1 8">Multi-pass membrane protein</topology>
    </subcellularLocation>
</comment>
<evidence type="ECO:0000313" key="10">
    <source>
        <dbReference type="EMBL" id="TVS92117.1"/>
    </source>
</evidence>
<feature type="transmembrane region" description="Helical" evidence="8">
    <location>
        <begin position="356"/>
        <end position="379"/>
    </location>
</feature>
<evidence type="ECO:0000259" key="9">
    <source>
        <dbReference type="PROSITE" id="PS50850"/>
    </source>
</evidence>
<keyword evidence="8" id="KW-0997">Cell inner membrane</keyword>
<evidence type="ECO:0000256" key="8">
    <source>
        <dbReference type="RuleBase" id="RU365088"/>
    </source>
</evidence>
<feature type="domain" description="Major facilitator superfamily (MFS) profile" evidence="9">
    <location>
        <begin position="1"/>
        <end position="384"/>
    </location>
</feature>
<gene>
    <name evidence="10" type="ORF">COM43_000960</name>
</gene>
<evidence type="ECO:0000256" key="2">
    <source>
        <dbReference type="ARBA" id="ARBA00006236"/>
    </source>
</evidence>
<sequence length="394" mass="43569">MILSVAIVDMATDLYSVALPNIANYFKVEGSVVQLTISLNLVGFAVSGLIYGPLSDCYGRRPMMLIGMTIFTLASVMCYIADSIALLILIRFIQGTGAGVAGVVGYAAIRDMYSGSEYSRVISKLNMVVALSPGIAPVVGSYIISHGYSWKFLFFIISLAAIAILIFIYFKLQETLTVNKNETSITNITTNIFKQYISIFRNYRFLGFSAIHGLTFMWLWAYIANYPFIFESMGIEVQYFGYLISIIVIFYIIGTLINRRYVPKVGVSKMLIIGLVLPIISDSLLVYFYFADKLNILILQVAWIPANIGLALVISNNVTSALETIKGIGLGSAVLSFCNMMFGAIGIYIVGKFFRYGILPNLLLTIICSTIAILMYSLLKCTEKHGHYLRDPGT</sequence>
<keyword evidence="6 8" id="KW-1133">Transmembrane helix</keyword>
<feature type="transmembrane region" description="Helical" evidence="8">
    <location>
        <begin position="327"/>
        <end position="350"/>
    </location>
</feature>
<evidence type="ECO:0000256" key="7">
    <source>
        <dbReference type="ARBA" id="ARBA00023136"/>
    </source>
</evidence>
<evidence type="ECO:0000256" key="1">
    <source>
        <dbReference type="ARBA" id="ARBA00004429"/>
    </source>
</evidence>
<dbReference type="PANTHER" id="PTHR23502:SF132">
    <property type="entry name" value="POLYAMINE TRANSPORTER 2-RELATED"/>
    <property type="match status" value="1"/>
</dbReference>
<organism evidence="10">
    <name type="scientific">Wolbachia pipientis</name>
    <dbReference type="NCBI Taxonomy" id="955"/>
    <lineage>
        <taxon>Bacteria</taxon>
        <taxon>Pseudomonadati</taxon>
        <taxon>Pseudomonadota</taxon>
        <taxon>Alphaproteobacteria</taxon>
        <taxon>Rickettsiales</taxon>
        <taxon>Anaplasmataceae</taxon>
        <taxon>Wolbachieae</taxon>
        <taxon>Wolbachia</taxon>
    </lineage>
</organism>
<comment type="similarity">
    <text evidence="2 8">Belongs to the major facilitator superfamily. Bcr/CmlA family.</text>
</comment>
<dbReference type="InterPro" id="IPR011701">
    <property type="entry name" value="MFS"/>
</dbReference>
<dbReference type="NCBIfam" id="TIGR00710">
    <property type="entry name" value="efflux_Bcr_CflA"/>
    <property type="match status" value="1"/>
</dbReference>
<reference evidence="10" key="1">
    <citation type="submission" date="2019-07" db="EMBL/GenBank/DDBJ databases">
        <title>Genome assemblies of Wolbachia strains wAlbA and wAlbB in wild caught Aedes albopictus specimens.</title>
        <authorList>
            <person name="Kulkarni A."/>
            <person name="Yu W."/>
            <person name="Xue R.-D."/>
            <person name="Ma Y."/>
            <person name="Xu J."/>
        </authorList>
    </citation>
    <scope>NUCLEOTIDE SEQUENCE</scope>
    <source>
        <strain evidence="10">FL2016</strain>
    </source>
</reference>
<feature type="transmembrane region" description="Helical" evidence="8">
    <location>
        <begin position="63"/>
        <end position="82"/>
    </location>
</feature>
<dbReference type="Gene3D" id="1.20.1720.10">
    <property type="entry name" value="Multidrug resistance protein D"/>
    <property type="match status" value="1"/>
</dbReference>
<dbReference type="PROSITE" id="PS50850">
    <property type="entry name" value="MFS"/>
    <property type="match status" value="1"/>
</dbReference>
<feature type="transmembrane region" description="Helical" evidence="8">
    <location>
        <begin position="88"/>
        <end position="109"/>
    </location>
</feature>
<dbReference type="EMBL" id="NWVK02000036">
    <property type="protein sequence ID" value="TVS92117.1"/>
    <property type="molecule type" value="Genomic_DNA"/>
</dbReference>
<feature type="transmembrane region" description="Helical" evidence="8">
    <location>
        <begin position="239"/>
        <end position="258"/>
    </location>
</feature>
<feature type="transmembrane region" description="Helical" evidence="8">
    <location>
        <begin position="296"/>
        <end position="315"/>
    </location>
</feature>
<comment type="caution">
    <text evidence="10">The sequence shown here is derived from an EMBL/GenBank/DDBJ whole genome shotgun (WGS) entry which is preliminary data.</text>
</comment>
<feature type="transmembrane region" description="Helical" evidence="8">
    <location>
        <begin position="270"/>
        <end position="290"/>
    </location>
</feature>
<dbReference type="InterPro" id="IPR020846">
    <property type="entry name" value="MFS_dom"/>
</dbReference>
<name>A0A6H2NUT0_WOLPI</name>
<dbReference type="GO" id="GO:0042910">
    <property type="term" value="F:xenobiotic transmembrane transporter activity"/>
    <property type="evidence" value="ECO:0007669"/>
    <property type="project" value="InterPro"/>
</dbReference>
<dbReference type="InterPro" id="IPR004812">
    <property type="entry name" value="Efflux_drug-R_Bcr/CmlA"/>
</dbReference>
<evidence type="ECO:0000256" key="3">
    <source>
        <dbReference type="ARBA" id="ARBA00022448"/>
    </source>
</evidence>
<evidence type="ECO:0000256" key="4">
    <source>
        <dbReference type="ARBA" id="ARBA00022475"/>
    </source>
</evidence>
<accession>A0A6H2NUT0</accession>
<feature type="transmembrane region" description="Helical" evidence="8">
    <location>
        <begin position="203"/>
        <end position="223"/>
    </location>
</feature>
<evidence type="ECO:0000256" key="6">
    <source>
        <dbReference type="ARBA" id="ARBA00022989"/>
    </source>
</evidence>
<dbReference type="GO" id="GO:1990961">
    <property type="term" value="P:xenobiotic detoxification by transmembrane export across the plasma membrane"/>
    <property type="evidence" value="ECO:0007669"/>
    <property type="project" value="InterPro"/>
</dbReference>
<dbReference type="Proteomes" id="UP000217566">
    <property type="component" value="Unassembled WGS sequence"/>
</dbReference>
<dbReference type="GO" id="GO:0005886">
    <property type="term" value="C:plasma membrane"/>
    <property type="evidence" value="ECO:0007669"/>
    <property type="project" value="UniProtKB-SubCell"/>
</dbReference>
<feature type="transmembrane region" description="Helical" evidence="8">
    <location>
        <begin position="121"/>
        <end position="144"/>
    </location>
</feature>
<proteinExistence type="inferred from homology"/>
<keyword evidence="3 8" id="KW-0813">Transport</keyword>
<dbReference type="OrthoDB" id="9800416at2"/>
<evidence type="ECO:0000256" key="5">
    <source>
        <dbReference type="ARBA" id="ARBA00022692"/>
    </source>
</evidence>
<dbReference type="CDD" id="cd17320">
    <property type="entry name" value="MFS_MdfA_MDR_like"/>
    <property type="match status" value="1"/>
</dbReference>
<keyword evidence="4" id="KW-1003">Cell membrane</keyword>